<dbReference type="FunCoup" id="F6YY43">
    <property type="interactions" value="330"/>
</dbReference>
<protein>
    <recommendedName>
        <fullName evidence="12">DnaJ homolog subfamily C member 30, mitochondrial</fullName>
    </recommendedName>
</protein>
<dbReference type="Gene3D" id="1.10.287.110">
    <property type="entry name" value="DnaJ domain"/>
    <property type="match status" value="1"/>
</dbReference>
<reference evidence="15" key="2">
    <citation type="submission" date="2025-08" db="UniProtKB">
        <authorList>
            <consortium name="Ensembl"/>
        </authorList>
    </citation>
    <scope>IDENTIFICATION</scope>
</reference>
<reference evidence="15" key="3">
    <citation type="submission" date="2025-09" db="UniProtKB">
        <authorList>
            <consortium name="Ensembl"/>
        </authorList>
    </citation>
    <scope>IDENTIFICATION</scope>
</reference>
<evidence type="ECO:0000256" key="9">
    <source>
        <dbReference type="ARBA" id="ARBA00023310"/>
    </source>
</evidence>
<dbReference type="InterPro" id="IPR036869">
    <property type="entry name" value="J_dom_sf"/>
</dbReference>
<dbReference type="PRINTS" id="PR00625">
    <property type="entry name" value="JDOMAIN"/>
</dbReference>
<evidence type="ECO:0000256" key="1">
    <source>
        <dbReference type="ARBA" id="ARBA00004434"/>
    </source>
</evidence>
<keyword evidence="3" id="KW-0999">Mitochondrion inner membrane</keyword>
<keyword evidence="9" id="KW-0066">ATP synthesis</keyword>
<dbReference type="FunFam" id="1.10.287.110:FF:000060">
    <property type="entry name" value="DnaJ (Hsp40) homolog, subfamily C, member 30"/>
    <property type="match status" value="1"/>
</dbReference>
<dbReference type="PROSITE" id="PS50076">
    <property type="entry name" value="DNAJ_2"/>
    <property type="match status" value="1"/>
</dbReference>
<organism evidence="15 16">
    <name type="scientific">Monodelphis domestica</name>
    <name type="common">Gray short-tailed opossum</name>
    <dbReference type="NCBI Taxonomy" id="13616"/>
    <lineage>
        <taxon>Eukaryota</taxon>
        <taxon>Metazoa</taxon>
        <taxon>Chordata</taxon>
        <taxon>Craniata</taxon>
        <taxon>Vertebrata</taxon>
        <taxon>Euteleostomi</taxon>
        <taxon>Mammalia</taxon>
        <taxon>Metatheria</taxon>
        <taxon>Didelphimorphia</taxon>
        <taxon>Didelphidae</taxon>
        <taxon>Monodelphis</taxon>
    </lineage>
</organism>
<dbReference type="eggNOG" id="KOG0691">
    <property type="taxonomic scope" value="Eukaryota"/>
</dbReference>
<dbReference type="SMART" id="SM00271">
    <property type="entry name" value="DnaJ"/>
    <property type="match status" value="1"/>
</dbReference>
<evidence type="ECO:0000256" key="2">
    <source>
        <dbReference type="ARBA" id="ARBA00022692"/>
    </source>
</evidence>
<evidence type="ECO:0000313" key="16">
    <source>
        <dbReference type="Proteomes" id="UP000002280"/>
    </source>
</evidence>
<proteinExistence type="predicted"/>
<dbReference type="InParanoid" id="F6YY43"/>
<dbReference type="AlphaFoldDB" id="F6YY43"/>
<evidence type="ECO:0000256" key="8">
    <source>
        <dbReference type="ARBA" id="ARBA00023186"/>
    </source>
</evidence>
<dbReference type="Proteomes" id="UP000002280">
    <property type="component" value="Chromosome 2"/>
</dbReference>
<feature type="compositionally biased region" description="Basic and acidic residues" evidence="13">
    <location>
        <begin position="161"/>
        <end position="179"/>
    </location>
</feature>
<accession>F6YY43</accession>
<name>F6YY43_MONDO</name>
<dbReference type="Pfam" id="PF00226">
    <property type="entry name" value="DnaJ"/>
    <property type="match status" value="1"/>
</dbReference>
<dbReference type="STRING" id="13616.ENSMODP00000028482"/>
<evidence type="ECO:0000256" key="7">
    <source>
        <dbReference type="ARBA" id="ARBA00023136"/>
    </source>
</evidence>
<dbReference type="PANTHER" id="PTHR44873">
    <property type="entry name" value="DNAJ HOMOLOG SUBFAMILY C MEMBER 30, MITOCHONDRIAL"/>
    <property type="match status" value="1"/>
</dbReference>
<keyword evidence="4" id="KW-0809">Transit peptide</keyword>
<comment type="subcellular location">
    <subcellularLocation>
        <location evidence="1">Mitochondrion inner membrane</location>
        <topology evidence="1">Single-pass membrane protein</topology>
    </subcellularLocation>
</comment>
<dbReference type="SUPFAM" id="SSF46565">
    <property type="entry name" value="Chaperone J-domain"/>
    <property type="match status" value="1"/>
</dbReference>
<keyword evidence="6" id="KW-0496">Mitochondrion</keyword>
<keyword evidence="7" id="KW-0472">Membrane</keyword>
<keyword evidence="8" id="KW-0143">Chaperone</keyword>
<feature type="domain" description="J" evidence="14">
    <location>
        <begin position="38"/>
        <end position="103"/>
    </location>
</feature>
<dbReference type="GeneTree" id="ENSGT00510000048685"/>
<evidence type="ECO:0000313" key="15">
    <source>
        <dbReference type="Ensembl" id="ENSMODP00000028482.2"/>
    </source>
</evidence>
<evidence type="ECO:0000256" key="5">
    <source>
        <dbReference type="ARBA" id="ARBA00022989"/>
    </source>
</evidence>
<comment type="subunit">
    <text evidence="11">Associates with the ATP synthase complex. Interacts with MT-ATP6; interaction is direct. Interacts with ATP5MC2; interaction is direct.</text>
</comment>
<dbReference type="GO" id="GO:0005743">
    <property type="term" value="C:mitochondrial inner membrane"/>
    <property type="evidence" value="ECO:0007669"/>
    <property type="project" value="UniProtKB-SubCell"/>
</dbReference>
<evidence type="ECO:0000259" key="14">
    <source>
        <dbReference type="PROSITE" id="PS50076"/>
    </source>
</evidence>
<dbReference type="OMA" id="ANRTMFD"/>
<keyword evidence="5" id="KW-1133">Transmembrane helix</keyword>
<evidence type="ECO:0000256" key="4">
    <source>
        <dbReference type="ARBA" id="ARBA00022946"/>
    </source>
</evidence>
<evidence type="ECO:0000256" key="12">
    <source>
        <dbReference type="ARBA" id="ARBA00070112"/>
    </source>
</evidence>
<dbReference type="Ensembl" id="ENSMODT00000030065.2">
    <property type="protein sequence ID" value="ENSMODP00000028482.2"/>
    <property type="gene ID" value="ENSMODG00000023124.3"/>
</dbReference>
<keyword evidence="16" id="KW-1185">Reference proteome</keyword>
<feature type="region of interest" description="Disordered" evidence="13">
    <location>
        <begin position="113"/>
        <end position="140"/>
    </location>
</feature>
<keyword evidence="2" id="KW-0812">Transmembrane</keyword>
<evidence type="ECO:0000256" key="11">
    <source>
        <dbReference type="ARBA" id="ARBA00065070"/>
    </source>
</evidence>
<sequence length="208" mass="23308">RAPAPLLLASGLPLLRYWLWRGLVRSSSDGSSRDSRTALYDLLDVPVTATQAQIKAAYYRQSFLYHPDRNAGSPAAAERFTRIGQAYMVLSSAPLRRQYDRGLLGAEHVHAVARAPTRPPRPASPRAASATGSQRARPMPGGQHMFDFDAFYRAHYGEQLEREQRQRARREAMRKKQEEQASSGPPWDENILVGLLLVVGLLAFVHFK</sequence>
<evidence type="ECO:0000256" key="13">
    <source>
        <dbReference type="SAM" id="MobiDB-lite"/>
    </source>
</evidence>
<dbReference type="PANTHER" id="PTHR44873:SF1">
    <property type="entry name" value="DNAJ HOMOLOG SUBFAMILY C MEMBER 30, MITOCHONDRIAL"/>
    <property type="match status" value="1"/>
</dbReference>
<dbReference type="HOGENOM" id="CLU_104327_2_0_1"/>
<dbReference type="Bgee" id="ENSMODG00000023124">
    <property type="expression patterns" value="Expressed in skeletal muscle tissue and 19 other cell types or tissues"/>
</dbReference>
<reference evidence="15 16" key="1">
    <citation type="journal article" date="2007" name="Nature">
        <title>Genome of the marsupial Monodelphis domestica reveals innovation in non-coding sequences.</title>
        <authorList>
            <person name="Mikkelsen T.S."/>
            <person name="Wakefield M.J."/>
            <person name="Aken B."/>
            <person name="Amemiya C.T."/>
            <person name="Chang J.L."/>
            <person name="Duke S."/>
            <person name="Garber M."/>
            <person name="Gentles A.J."/>
            <person name="Goodstadt L."/>
            <person name="Heger A."/>
            <person name="Jurka J."/>
            <person name="Kamal M."/>
            <person name="Mauceli E."/>
            <person name="Searle S.M."/>
            <person name="Sharpe T."/>
            <person name="Baker M.L."/>
            <person name="Batzer M.A."/>
            <person name="Benos P.V."/>
            <person name="Belov K."/>
            <person name="Clamp M."/>
            <person name="Cook A."/>
            <person name="Cuff J."/>
            <person name="Das R."/>
            <person name="Davidow L."/>
            <person name="Deakin J.E."/>
            <person name="Fazzari M.J."/>
            <person name="Glass J.L."/>
            <person name="Grabherr M."/>
            <person name="Greally J.M."/>
            <person name="Gu W."/>
            <person name="Hore T.A."/>
            <person name="Huttley G.A."/>
            <person name="Kleber M."/>
            <person name="Jirtle R.L."/>
            <person name="Koina E."/>
            <person name="Lee J.T."/>
            <person name="Mahony S."/>
            <person name="Marra M.A."/>
            <person name="Miller R.D."/>
            <person name="Nicholls R.D."/>
            <person name="Oda M."/>
            <person name="Papenfuss A.T."/>
            <person name="Parra Z.E."/>
            <person name="Pollock D.D."/>
            <person name="Ray D.A."/>
            <person name="Schein J.E."/>
            <person name="Speed T.P."/>
            <person name="Thompson K."/>
            <person name="VandeBerg J.L."/>
            <person name="Wade C.M."/>
            <person name="Walker J.A."/>
            <person name="Waters P.D."/>
            <person name="Webber C."/>
            <person name="Weidman J.R."/>
            <person name="Xie X."/>
            <person name="Zody M.C."/>
            <person name="Baldwin J."/>
            <person name="Abdouelleil A."/>
            <person name="Abdulkadir J."/>
            <person name="Abebe A."/>
            <person name="Abera B."/>
            <person name="Abreu J."/>
            <person name="Acer S.C."/>
            <person name="Aftuck L."/>
            <person name="Alexander A."/>
            <person name="An P."/>
            <person name="Anderson E."/>
            <person name="Anderson S."/>
            <person name="Arachi H."/>
            <person name="Azer M."/>
            <person name="Bachantsang P."/>
            <person name="Barry A."/>
            <person name="Bayul T."/>
            <person name="Berlin A."/>
            <person name="Bessette D."/>
            <person name="Bloom T."/>
            <person name="Bloom T."/>
            <person name="Boguslavskiy L."/>
            <person name="Bonnet C."/>
            <person name="Boukhgalter B."/>
            <person name="Bourzgui I."/>
            <person name="Brown A."/>
            <person name="Cahill P."/>
            <person name="Channer S."/>
            <person name="Cheshatsang Y."/>
            <person name="Chuda L."/>
            <person name="Citroen M."/>
            <person name="Collymore A."/>
            <person name="Cooke P."/>
            <person name="Costello M."/>
            <person name="D'Aco K."/>
            <person name="Daza R."/>
            <person name="De Haan G."/>
            <person name="DeGray S."/>
            <person name="DeMaso C."/>
            <person name="Dhargay N."/>
            <person name="Dooley K."/>
            <person name="Dooley E."/>
            <person name="Doricent M."/>
            <person name="Dorje P."/>
            <person name="Dorjee K."/>
            <person name="Dupes A."/>
            <person name="Elong R."/>
            <person name="Falk J."/>
            <person name="Farina A."/>
            <person name="Faro S."/>
            <person name="Ferguson D."/>
            <person name="Fisher S."/>
            <person name="Foley C.D."/>
            <person name="Franke A."/>
            <person name="Friedrich D."/>
            <person name="Gadbois L."/>
            <person name="Gearin G."/>
            <person name="Gearin C.R."/>
            <person name="Giannoukos G."/>
            <person name="Goode T."/>
            <person name="Graham J."/>
            <person name="Grandbois E."/>
            <person name="Grewal S."/>
            <person name="Gyaltsen K."/>
            <person name="Hafez N."/>
            <person name="Hagos B."/>
            <person name="Hall J."/>
            <person name="Henson C."/>
            <person name="Hollinger A."/>
            <person name="Honan T."/>
            <person name="Huard M.D."/>
            <person name="Hughes L."/>
            <person name="Hurhula B."/>
            <person name="Husby M.E."/>
            <person name="Kamat A."/>
            <person name="Kanga B."/>
            <person name="Kashin S."/>
            <person name="Khazanovich D."/>
            <person name="Kisner P."/>
            <person name="Lance K."/>
            <person name="Lara M."/>
            <person name="Lee W."/>
            <person name="Lennon N."/>
            <person name="Letendre F."/>
            <person name="LeVine R."/>
            <person name="Lipovsky A."/>
            <person name="Liu X."/>
            <person name="Liu J."/>
            <person name="Liu S."/>
            <person name="Lokyitsang T."/>
            <person name="Lokyitsang Y."/>
            <person name="Lubonja R."/>
            <person name="Lui A."/>
            <person name="MacDonald P."/>
            <person name="Magnisalis V."/>
            <person name="Maru K."/>
            <person name="Matthews C."/>
            <person name="McCusker W."/>
            <person name="McDonough S."/>
            <person name="Mehta T."/>
            <person name="Meldrim J."/>
            <person name="Meneus L."/>
            <person name="Mihai O."/>
            <person name="Mihalev A."/>
            <person name="Mihova T."/>
            <person name="Mittelman R."/>
            <person name="Mlenga V."/>
            <person name="Montmayeur A."/>
            <person name="Mulrain L."/>
            <person name="Navidi A."/>
            <person name="Naylor J."/>
            <person name="Negash T."/>
            <person name="Nguyen T."/>
            <person name="Nguyen N."/>
            <person name="Nicol R."/>
            <person name="Norbu C."/>
            <person name="Norbu N."/>
            <person name="Novod N."/>
            <person name="O'Neill B."/>
            <person name="Osman S."/>
            <person name="Markiewicz E."/>
            <person name="Oyono O.L."/>
            <person name="Patti C."/>
            <person name="Phunkhang P."/>
            <person name="Pierre F."/>
            <person name="Priest M."/>
            <person name="Raghuraman S."/>
            <person name="Rege F."/>
            <person name="Reyes R."/>
            <person name="Rise C."/>
            <person name="Rogov P."/>
            <person name="Ross K."/>
            <person name="Ryan E."/>
            <person name="Settipalli S."/>
            <person name="Shea T."/>
            <person name="Sherpa N."/>
            <person name="Shi L."/>
            <person name="Shih D."/>
            <person name="Sparrow T."/>
            <person name="Spaulding J."/>
            <person name="Stalker J."/>
            <person name="Stange-Thomann N."/>
            <person name="Stavropoulos S."/>
            <person name="Stone C."/>
            <person name="Strader C."/>
            <person name="Tesfaye S."/>
            <person name="Thomson T."/>
            <person name="Thoulutsang Y."/>
            <person name="Thoulutsang D."/>
            <person name="Topham K."/>
            <person name="Topping I."/>
            <person name="Tsamla T."/>
            <person name="Vassiliev H."/>
            <person name="Vo A."/>
            <person name="Wangchuk T."/>
            <person name="Wangdi T."/>
            <person name="Weiand M."/>
            <person name="Wilkinson J."/>
            <person name="Wilson A."/>
            <person name="Yadav S."/>
            <person name="Young G."/>
            <person name="Yu Q."/>
            <person name="Zembek L."/>
            <person name="Zhong D."/>
            <person name="Zimmer A."/>
            <person name="Zwirko Z."/>
            <person name="Jaffe D.B."/>
            <person name="Alvarez P."/>
            <person name="Brockman W."/>
            <person name="Butler J."/>
            <person name="Chin C."/>
            <person name="Gnerre S."/>
            <person name="MacCallum I."/>
            <person name="Graves J.A."/>
            <person name="Ponting C.P."/>
            <person name="Breen M."/>
            <person name="Samollow P.B."/>
            <person name="Lander E.S."/>
            <person name="Lindblad-Toh K."/>
        </authorList>
    </citation>
    <scope>NUCLEOTIDE SEQUENCE [LARGE SCALE GENOMIC DNA]</scope>
</reference>
<evidence type="ECO:0000256" key="3">
    <source>
        <dbReference type="ARBA" id="ARBA00022792"/>
    </source>
</evidence>
<evidence type="ECO:0000256" key="6">
    <source>
        <dbReference type="ARBA" id="ARBA00023128"/>
    </source>
</evidence>
<feature type="region of interest" description="Disordered" evidence="13">
    <location>
        <begin position="161"/>
        <end position="185"/>
    </location>
</feature>
<comment type="function">
    <text evidence="10">Mitochondrial protein enriched in neurons that acts as a regulator of mitochondrial respiration. Associates with the ATP synthase complex and facilitates ATP synthesis. May be a chaperone protein involved in the turnover of the subunits of mitochondrial complex I N-module. It facilitates the degradation of N-module subunits damaged by oxidative stress, and contributes to complex I functional efficiency.</text>
</comment>
<dbReference type="InterPro" id="IPR001623">
    <property type="entry name" value="DnaJ_domain"/>
</dbReference>
<evidence type="ECO:0000256" key="10">
    <source>
        <dbReference type="ARBA" id="ARBA00058822"/>
    </source>
</evidence>
<dbReference type="InterPro" id="IPR053025">
    <property type="entry name" value="Mito_ATP_Synthase-Asso"/>
</dbReference>
<dbReference type="CDD" id="cd06257">
    <property type="entry name" value="DnaJ"/>
    <property type="match status" value="1"/>
</dbReference>
<dbReference type="GO" id="GO:0006754">
    <property type="term" value="P:ATP biosynthetic process"/>
    <property type="evidence" value="ECO:0007669"/>
    <property type="project" value="UniProtKB-KW"/>
</dbReference>